<comment type="caution">
    <text evidence="3">The sequence shown here is derived from an EMBL/GenBank/DDBJ whole genome shotgun (WGS) entry which is preliminary data.</text>
</comment>
<dbReference type="Pfam" id="PF01636">
    <property type="entry name" value="APH"/>
    <property type="match status" value="1"/>
</dbReference>
<dbReference type="InterPro" id="IPR011009">
    <property type="entry name" value="Kinase-like_dom_sf"/>
</dbReference>
<dbReference type="Gene3D" id="3.90.1200.10">
    <property type="match status" value="1"/>
</dbReference>
<gene>
    <name evidence="3" type="ORF">KHLLAP_LOCUS3226</name>
</gene>
<proteinExistence type="predicted"/>
<organism evidence="3 4">
    <name type="scientific">Anthostomella pinea</name>
    <dbReference type="NCBI Taxonomy" id="933095"/>
    <lineage>
        <taxon>Eukaryota</taxon>
        <taxon>Fungi</taxon>
        <taxon>Dikarya</taxon>
        <taxon>Ascomycota</taxon>
        <taxon>Pezizomycotina</taxon>
        <taxon>Sordariomycetes</taxon>
        <taxon>Xylariomycetidae</taxon>
        <taxon>Xylariales</taxon>
        <taxon>Xylariaceae</taxon>
        <taxon>Anthostomella</taxon>
    </lineage>
</organism>
<evidence type="ECO:0000259" key="2">
    <source>
        <dbReference type="Pfam" id="PF01636"/>
    </source>
</evidence>
<name>A0AAI8YFF4_9PEZI</name>
<dbReference type="InterPro" id="IPR051678">
    <property type="entry name" value="AGP_Transferase"/>
</dbReference>
<keyword evidence="4" id="KW-1185">Reference proteome</keyword>
<reference evidence="3" key="1">
    <citation type="submission" date="2023-10" db="EMBL/GenBank/DDBJ databases">
        <authorList>
            <person name="Hackl T."/>
        </authorList>
    </citation>
    <scope>NUCLEOTIDE SEQUENCE</scope>
</reference>
<protein>
    <submittedName>
        <fullName evidence="3">Uu.00g101520.m01.CDS01</fullName>
    </submittedName>
</protein>
<feature type="region of interest" description="Disordered" evidence="1">
    <location>
        <begin position="1"/>
        <end position="20"/>
    </location>
</feature>
<evidence type="ECO:0000256" key="1">
    <source>
        <dbReference type="SAM" id="MobiDB-lite"/>
    </source>
</evidence>
<dbReference type="PANTHER" id="PTHR21310:SF39">
    <property type="entry name" value="AMINOGLYCOSIDE PHOSPHOTRANSFERASE DOMAIN-CONTAINING PROTEIN"/>
    <property type="match status" value="1"/>
</dbReference>
<feature type="domain" description="Aminoglycoside phosphotransferase" evidence="2">
    <location>
        <begin position="148"/>
        <end position="250"/>
    </location>
</feature>
<dbReference type="SUPFAM" id="SSF56112">
    <property type="entry name" value="Protein kinase-like (PK-like)"/>
    <property type="match status" value="1"/>
</dbReference>
<dbReference type="AlphaFoldDB" id="A0AAI8YFF4"/>
<evidence type="ECO:0000313" key="4">
    <source>
        <dbReference type="Proteomes" id="UP001295740"/>
    </source>
</evidence>
<dbReference type="InterPro" id="IPR002575">
    <property type="entry name" value="Aminoglycoside_PTrfase"/>
</dbReference>
<accession>A0AAI8YFF4</accession>
<dbReference type="Proteomes" id="UP001295740">
    <property type="component" value="Unassembled WGS sequence"/>
</dbReference>
<sequence length="271" mass="30824">MSDRLEDSMGEQPYPLGASGSADLASVTDDHLMRLFQTAPIIYNINVSKVVRISEHLVLKGGACLTQWEAENQKFAASQGFPVPTVHRMFRGPLENHLEFDMRDEVVTQVAKWIDDMQSKPFNKIQPGPVGGTGDSPWDGPWFTDYGAGPFANLEEMEDWYNHKLDVCHRLRQAFEDIPRFQFEDLVLTHQDIAPRNIVLDEATDKLWLIDWAMSGIYPVGFEQASLSRQCVDEWDVEFREAVLAKLGKRCDREIRQLQGIMYGLTTGAFL</sequence>
<evidence type="ECO:0000313" key="3">
    <source>
        <dbReference type="EMBL" id="CAJ2502758.1"/>
    </source>
</evidence>
<dbReference type="PANTHER" id="PTHR21310">
    <property type="entry name" value="AMINOGLYCOSIDE PHOSPHOTRANSFERASE-RELATED-RELATED"/>
    <property type="match status" value="1"/>
</dbReference>
<dbReference type="EMBL" id="CAUWAG010000004">
    <property type="protein sequence ID" value="CAJ2502758.1"/>
    <property type="molecule type" value="Genomic_DNA"/>
</dbReference>